<dbReference type="SUPFAM" id="SSF55073">
    <property type="entry name" value="Nucleotide cyclase"/>
    <property type="match status" value="1"/>
</dbReference>
<dbReference type="InterPro" id="IPR013656">
    <property type="entry name" value="PAS_4"/>
</dbReference>
<dbReference type="Proteomes" id="UP000562352">
    <property type="component" value="Unassembled WGS sequence"/>
</dbReference>
<feature type="transmembrane region" description="Helical" evidence="1">
    <location>
        <begin position="101"/>
        <end position="125"/>
    </location>
</feature>
<dbReference type="PANTHER" id="PTHR45138">
    <property type="entry name" value="REGULATORY COMPONENTS OF SENSORY TRANSDUCTION SYSTEM"/>
    <property type="match status" value="1"/>
</dbReference>
<dbReference type="PROSITE" id="PS50113">
    <property type="entry name" value="PAC"/>
    <property type="match status" value="1"/>
</dbReference>
<dbReference type="PROSITE" id="PS50112">
    <property type="entry name" value="PAS"/>
    <property type="match status" value="1"/>
</dbReference>
<dbReference type="Gene3D" id="3.30.70.270">
    <property type="match status" value="1"/>
</dbReference>
<dbReference type="PROSITE" id="PS50887">
    <property type="entry name" value="GGDEF"/>
    <property type="match status" value="1"/>
</dbReference>
<evidence type="ECO:0000259" key="2">
    <source>
        <dbReference type="PROSITE" id="PS50112"/>
    </source>
</evidence>
<feature type="transmembrane region" description="Helical" evidence="1">
    <location>
        <begin position="38"/>
        <end position="58"/>
    </location>
</feature>
<name>A0A841CY97_PLAVE</name>
<sequence>MVVVFGLVLVFGLAAVVAAAVAAVGWRRRRQAPVFGALALFAAGVVVWAVSDVLNLLVTDPGPLLLWGSVLFPSEAAVVIGFFCLTSAVMDRTWRPSRRTAALLAVEPVTVLVLLGTNPWHHLFFAGVERVGWQGELVLQLGPLYWVHVAYGYMLVLAGLVRVLRARRAAPRGQRRIYTWTVGTALPPLAVNLVGLPLENQIADLTSVGFVLSVIIAYRMVAHPTLPEQIPVARQQVFDTLADAVVVVDGSGRILDHNAAARELVRRIRPDLAGRISGSPVTEVFGPDVPMTEDSVADRILAGAGGGVVDLHLRTSPLRDRRDRCIGWALTAHDITEANRLRRQVEEANVLLREQVVRDALTGLYNRRHLTDTLPALLTRSLEAETPLSLAVVDIDHFKKVNDTYGHACGDAVLIRVAQLLATGVRYDDLVARLGGEEFVIVLPGASPEAAVARLERLRELVADARTRTAGHELQVTVSIGVTAFTGAQSSTELLEAADEALYEAKRLGRNRIEQAVRPAAARRTA</sequence>
<dbReference type="InterPro" id="IPR000160">
    <property type="entry name" value="GGDEF_dom"/>
</dbReference>
<dbReference type="CDD" id="cd01949">
    <property type="entry name" value="GGDEF"/>
    <property type="match status" value="1"/>
</dbReference>
<dbReference type="GO" id="GO:0043709">
    <property type="term" value="P:cell adhesion involved in single-species biofilm formation"/>
    <property type="evidence" value="ECO:0007669"/>
    <property type="project" value="TreeGrafter"/>
</dbReference>
<dbReference type="Pfam" id="PF00990">
    <property type="entry name" value="GGDEF"/>
    <property type="match status" value="1"/>
</dbReference>
<dbReference type="InterPro" id="IPR000700">
    <property type="entry name" value="PAS-assoc_C"/>
</dbReference>
<comment type="caution">
    <text evidence="5">The sequence shown here is derived from an EMBL/GenBank/DDBJ whole genome shotgun (WGS) entry which is preliminary data.</text>
</comment>
<accession>A0A841CY97</accession>
<feature type="transmembrane region" description="Helical" evidence="1">
    <location>
        <begin position="6"/>
        <end position="26"/>
    </location>
</feature>
<dbReference type="EMBL" id="JACHJJ010000004">
    <property type="protein sequence ID" value="MBB5962400.1"/>
    <property type="molecule type" value="Genomic_DNA"/>
</dbReference>
<evidence type="ECO:0000256" key="1">
    <source>
        <dbReference type="SAM" id="Phobius"/>
    </source>
</evidence>
<feature type="domain" description="PAS" evidence="2">
    <location>
        <begin position="236"/>
        <end position="288"/>
    </location>
</feature>
<protein>
    <submittedName>
        <fullName evidence="5">Diguanylate cyclase (GGDEF)-like protein</fullName>
    </submittedName>
</protein>
<gene>
    <name evidence="5" type="ORF">FHS22_001661</name>
</gene>
<dbReference type="GO" id="GO:0052621">
    <property type="term" value="F:diguanylate cyclase activity"/>
    <property type="evidence" value="ECO:0007669"/>
    <property type="project" value="TreeGrafter"/>
</dbReference>
<dbReference type="InterPro" id="IPR043128">
    <property type="entry name" value="Rev_trsase/Diguanyl_cyclase"/>
</dbReference>
<dbReference type="GO" id="GO:0005886">
    <property type="term" value="C:plasma membrane"/>
    <property type="evidence" value="ECO:0007669"/>
    <property type="project" value="TreeGrafter"/>
</dbReference>
<dbReference type="FunFam" id="3.30.70.270:FF:000001">
    <property type="entry name" value="Diguanylate cyclase domain protein"/>
    <property type="match status" value="1"/>
</dbReference>
<feature type="domain" description="GGDEF" evidence="4">
    <location>
        <begin position="386"/>
        <end position="518"/>
    </location>
</feature>
<dbReference type="CDD" id="cd00130">
    <property type="entry name" value="PAS"/>
    <property type="match status" value="1"/>
</dbReference>
<dbReference type="NCBIfam" id="TIGR00254">
    <property type="entry name" value="GGDEF"/>
    <property type="match status" value="1"/>
</dbReference>
<feature type="transmembrane region" description="Helical" evidence="1">
    <location>
        <begin position="64"/>
        <end position="89"/>
    </location>
</feature>
<keyword evidence="1" id="KW-0812">Transmembrane</keyword>
<evidence type="ECO:0000313" key="5">
    <source>
        <dbReference type="EMBL" id="MBB5962400.1"/>
    </source>
</evidence>
<evidence type="ECO:0000259" key="3">
    <source>
        <dbReference type="PROSITE" id="PS50113"/>
    </source>
</evidence>
<dbReference type="InterPro" id="IPR031621">
    <property type="entry name" value="HisKA_7TM"/>
</dbReference>
<dbReference type="InterPro" id="IPR000014">
    <property type="entry name" value="PAS"/>
</dbReference>
<feature type="domain" description="PAC" evidence="3">
    <location>
        <begin position="294"/>
        <end position="347"/>
    </location>
</feature>
<dbReference type="SUPFAM" id="SSF55785">
    <property type="entry name" value="PYP-like sensor domain (PAS domain)"/>
    <property type="match status" value="1"/>
</dbReference>
<dbReference type="PANTHER" id="PTHR45138:SF9">
    <property type="entry name" value="DIGUANYLATE CYCLASE DGCM-RELATED"/>
    <property type="match status" value="1"/>
</dbReference>
<dbReference type="GO" id="GO:1902201">
    <property type="term" value="P:negative regulation of bacterial-type flagellum-dependent cell motility"/>
    <property type="evidence" value="ECO:0007669"/>
    <property type="project" value="TreeGrafter"/>
</dbReference>
<evidence type="ECO:0000259" key="4">
    <source>
        <dbReference type="PROSITE" id="PS50887"/>
    </source>
</evidence>
<proteinExistence type="predicted"/>
<keyword evidence="1" id="KW-1133">Transmembrane helix</keyword>
<dbReference type="AlphaFoldDB" id="A0A841CY97"/>
<dbReference type="Pfam" id="PF08448">
    <property type="entry name" value="PAS_4"/>
    <property type="match status" value="1"/>
</dbReference>
<evidence type="ECO:0000313" key="6">
    <source>
        <dbReference type="Proteomes" id="UP000562352"/>
    </source>
</evidence>
<feature type="transmembrane region" description="Helical" evidence="1">
    <location>
        <begin position="145"/>
        <end position="165"/>
    </location>
</feature>
<dbReference type="RefSeq" id="WP_184939849.1">
    <property type="nucleotide sequence ID" value="NZ_BAAAWZ010000001.1"/>
</dbReference>
<reference evidence="5 6" key="1">
    <citation type="submission" date="2020-08" db="EMBL/GenBank/DDBJ databases">
        <title>Genomic Encyclopedia of Type Strains, Phase III (KMG-III): the genomes of soil and plant-associated and newly described type strains.</title>
        <authorList>
            <person name="Whitman W."/>
        </authorList>
    </citation>
    <scope>NUCLEOTIDE SEQUENCE [LARGE SCALE GENOMIC DNA]</scope>
    <source>
        <strain evidence="5 6">CECT 3303</strain>
    </source>
</reference>
<dbReference type="InterPro" id="IPR050469">
    <property type="entry name" value="Diguanylate_Cyclase"/>
</dbReference>
<dbReference type="Pfam" id="PF16927">
    <property type="entry name" value="HisKA_7TM"/>
    <property type="match status" value="1"/>
</dbReference>
<feature type="transmembrane region" description="Helical" evidence="1">
    <location>
        <begin position="177"/>
        <end position="196"/>
    </location>
</feature>
<organism evidence="5 6">
    <name type="scientific">Planomonospora venezuelensis</name>
    <dbReference type="NCBI Taxonomy" id="1999"/>
    <lineage>
        <taxon>Bacteria</taxon>
        <taxon>Bacillati</taxon>
        <taxon>Actinomycetota</taxon>
        <taxon>Actinomycetes</taxon>
        <taxon>Streptosporangiales</taxon>
        <taxon>Streptosporangiaceae</taxon>
        <taxon>Planomonospora</taxon>
    </lineage>
</organism>
<dbReference type="InterPro" id="IPR029787">
    <property type="entry name" value="Nucleotide_cyclase"/>
</dbReference>
<keyword evidence="6" id="KW-1185">Reference proteome</keyword>
<keyword evidence="1" id="KW-0472">Membrane</keyword>
<dbReference type="Gene3D" id="3.30.450.20">
    <property type="entry name" value="PAS domain"/>
    <property type="match status" value="1"/>
</dbReference>
<dbReference type="SMART" id="SM00267">
    <property type="entry name" value="GGDEF"/>
    <property type="match status" value="1"/>
</dbReference>
<dbReference type="InterPro" id="IPR035965">
    <property type="entry name" value="PAS-like_dom_sf"/>
</dbReference>